<dbReference type="Proteomes" id="UP000261931">
    <property type="component" value="Unassembled WGS sequence"/>
</dbReference>
<dbReference type="PANTHER" id="PTHR43845">
    <property type="entry name" value="BLR5969 PROTEIN"/>
    <property type="match status" value="1"/>
</dbReference>
<dbReference type="RefSeq" id="WP_070400772.1">
    <property type="nucleotide sequence ID" value="NZ_JBBCKC010000070.1"/>
</dbReference>
<keyword evidence="2" id="KW-1185">Reference proteome</keyword>
<dbReference type="AlphaFoldDB" id="A0A372EK30"/>
<gene>
    <name evidence="1" type="ORF">DY262_09800</name>
</gene>
<keyword evidence="1" id="KW-0436">Ligase</keyword>
<dbReference type="GO" id="GO:0016874">
    <property type="term" value="F:ligase activity"/>
    <property type="evidence" value="ECO:0007669"/>
    <property type="project" value="UniProtKB-KW"/>
</dbReference>
<dbReference type="InterPro" id="IPR042099">
    <property type="entry name" value="ANL_N_sf"/>
</dbReference>
<name>A0A372EK30_9BURK</name>
<comment type="caution">
    <text evidence="1">The sequence shown here is derived from an EMBL/GenBank/DDBJ whole genome shotgun (WGS) entry which is preliminary data.</text>
</comment>
<dbReference type="PANTHER" id="PTHR43845:SF1">
    <property type="entry name" value="BLR5969 PROTEIN"/>
    <property type="match status" value="1"/>
</dbReference>
<dbReference type="EMBL" id="QVLS01000005">
    <property type="protein sequence ID" value="RFP79263.1"/>
    <property type="molecule type" value="Genomic_DNA"/>
</dbReference>
<protein>
    <submittedName>
        <fullName evidence="1">Phenylacetate--CoA ligase family protein</fullName>
    </submittedName>
</protein>
<evidence type="ECO:0000313" key="1">
    <source>
        <dbReference type="EMBL" id="RFP79263.1"/>
    </source>
</evidence>
<dbReference type="Gene3D" id="3.40.50.12780">
    <property type="entry name" value="N-terminal domain of ligase-like"/>
    <property type="match status" value="1"/>
</dbReference>
<dbReference type="SUPFAM" id="SSF56801">
    <property type="entry name" value="Acetyl-CoA synthetase-like"/>
    <property type="match status" value="1"/>
</dbReference>
<sequence length="408" mass="44490">MTHSLPSDRLGALRAAQQHAFERAPAIREIYERARMTPQDIRSAADLARLPVTSKDALLERQRRAPPFGGFLTVDEAAIQRIFVSPGPIYEPQLVDDQDGHGFAHCFQRAGLGPQDRVLNTWSYHLVPAGVLLDQGIAATGATVVPCGPGGAEQQAQLILELGITCICASTAFFLTLIRTLENMGHALPCAWKLKSAFLGGEMGDWMGKRRALESRYGIKIFSAYATGDFGLIGYEEADEEGYTVQPERLVQICDPQTGVPLPLGETGEIVVTTMNRGWPLVRFGTGDVASGRAASADGFVSHINLLEGRVGQGVKAREIFIYPRNVEEVLAQVPPIQRAQVVVTSQQHRETITLRGVLNPGGEAAMAEKALHEIFKQRTRLKLDAIEWISADDLAVDAPLLVDRKHS</sequence>
<evidence type="ECO:0000313" key="2">
    <source>
        <dbReference type="Proteomes" id="UP000261931"/>
    </source>
</evidence>
<organism evidence="1 2">
    <name type="scientific">Hydrogenophaga borbori</name>
    <dbReference type="NCBI Taxonomy" id="2294117"/>
    <lineage>
        <taxon>Bacteria</taxon>
        <taxon>Pseudomonadati</taxon>
        <taxon>Pseudomonadota</taxon>
        <taxon>Betaproteobacteria</taxon>
        <taxon>Burkholderiales</taxon>
        <taxon>Comamonadaceae</taxon>
        <taxon>Hydrogenophaga</taxon>
    </lineage>
</organism>
<reference evidence="1 2" key="1">
    <citation type="submission" date="2018-08" db="EMBL/GenBank/DDBJ databases">
        <title>Hydrogenophaga sp. LA-38 isolated from sludge.</title>
        <authorList>
            <person name="Im W.-T."/>
        </authorList>
    </citation>
    <scope>NUCLEOTIDE SEQUENCE [LARGE SCALE GENOMIC DNA]</scope>
    <source>
        <strain evidence="1 2">LA-38</strain>
    </source>
</reference>
<proteinExistence type="predicted"/>
<accession>A0A372EK30</accession>